<evidence type="ECO:0000313" key="3">
    <source>
        <dbReference type="EMBL" id="MFC3705536.1"/>
    </source>
</evidence>
<protein>
    <submittedName>
        <fullName evidence="3">Type II toxin-antitoxin system PrlF family antitoxin</fullName>
    </submittedName>
</protein>
<dbReference type="Gene3D" id="2.10.260.10">
    <property type="match status" value="1"/>
</dbReference>
<dbReference type="RefSeq" id="WP_380097390.1">
    <property type="nucleotide sequence ID" value="NZ_JBHRYD010000010.1"/>
</dbReference>
<gene>
    <name evidence="3" type="ORF">ACFOOL_12285</name>
</gene>
<name>A0ABV7X1W1_9HYPH</name>
<proteinExistence type="predicted"/>
<keyword evidence="1" id="KW-0238">DNA-binding</keyword>
<dbReference type="NCBIfam" id="TIGR01439">
    <property type="entry name" value="lp_hng_hel_AbrB"/>
    <property type="match status" value="1"/>
</dbReference>
<evidence type="ECO:0000256" key="1">
    <source>
        <dbReference type="PROSITE-ProRule" id="PRU01076"/>
    </source>
</evidence>
<dbReference type="InterPro" id="IPR037914">
    <property type="entry name" value="SpoVT-AbrB_sf"/>
</dbReference>
<dbReference type="InterPro" id="IPR031848">
    <property type="entry name" value="PrlF_antitoxin"/>
</dbReference>
<organism evidence="3 4">
    <name type="scientific">Devosia honganensis</name>
    <dbReference type="NCBI Taxonomy" id="1610527"/>
    <lineage>
        <taxon>Bacteria</taxon>
        <taxon>Pseudomonadati</taxon>
        <taxon>Pseudomonadota</taxon>
        <taxon>Alphaproteobacteria</taxon>
        <taxon>Hyphomicrobiales</taxon>
        <taxon>Devosiaceae</taxon>
        <taxon>Devosia</taxon>
    </lineage>
</organism>
<dbReference type="EMBL" id="JBHRYD010000010">
    <property type="protein sequence ID" value="MFC3705536.1"/>
    <property type="molecule type" value="Genomic_DNA"/>
</dbReference>
<dbReference type="SMART" id="SM00966">
    <property type="entry name" value="SpoVT_AbrB"/>
    <property type="match status" value="1"/>
</dbReference>
<keyword evidence="4" id="KW-1185">Reference proteome</keyword>
<dbReference type="Proteomes" id="UP001595613">
    <property type="component" value="Unassembled WGS sequence"/>
</dbReference>
<dbReference type="InterPro" id="IPR007159">
    <property type="entry name" value="SpoVT-AbrB_dom"/>
</dbReference>
<sequence>MRAEVRIITSKISSKAQTTIPQAVRTALRLREGDEIAYAIEDGRVVLTRVPTETAEDPFATFSEWDSDADRRAYADL</sequence>
<reference evidence="4" key="1">
    <citation type="journal article" date="2019" name="Int. J. Syst. Evol. Microbiol.">
        <title>The Global Catalogue of Microorganisms (GCM) 10K type strain sequencing project: providing services to taxonomists for standard genome sequencing and annotation.</title>
        <authorList>
            <consortium name="The Broad Institute Genomics Platform"/>
            <consortium name="The Broad Institute Genome Sequencing Center for Infectious Disease"/>
            <person name="Wu L."/>
            <person name="Ma J."/>
        </authorList>
    </citation>
    <scope>NUCLEOTIDE SEQUENCE [LARGE SCALE GENOMIC DNA]</scope>
    <source>
        <strain evidence="4">KCTC 42281</strain>
    </source>
</reference>
<dbReference type="PROSITE" id="PS51740">
    <property type="entry name" value="SPOVT_ABRB"/>
    <property type="match status" value="1"/>
</dbReference>
<feature type="domain" description="SpoVT-AbrB" evidence="2">
    <location>
        <begin position="7"/>
        <end position="52"/>
    </location>
</feature>
<comment type="caution">
    <text evidence="3">The sequence shown here is derived from an EMBL/GenBank/DDBJ whole genome shotgun (WGS) entry which is preliminary data.</text>
</comment>
<dbReference type="SUPFAM" id="SSF89447">
    <property type="entry name" value="AbrB/MazE/MraZ-like"/>
    <property type="match status" value="1"/>
</dbReference>
<accession>A0ABV7X1W1</accession>
<evidence type="ECO:0000313" key="4">
    <source>
        <dbReference type="Proteomes" id="UP001595613"/>
    </source>
</evidence>
<evidence type="ECO:0000259" key="2">
    <source>
        <dbReference type="PROSITE" id="PS51740"/>
    </source>
</evidence>
<dbReference type="Pfam" id="PF15937">
    <property type="entry name" value="PrlF_antitoxin"/>
    <property type="match status" value="1"/>
</dbReference>